<dbReference type="Proteomes" id="UP000887565">
    <property type="component" value="Unplaced"/>
</dbReference>
<keyword evidence="1" id="KW-1185">Reference proteome</keyword>
<sequence>MSDGFFAIMQPTIRLPNNLKMELSCSQYLSSQSRLSSKGVKTPKNRFMYSVSSLPPEQKP</sequence>
<reference evidence="2" key="1">
    <citation type="submission" date="2022-11" db="UniProtKB">
        <authorList>
            <consortium name="WormBaseParasite"/>
        </authorList>
    </citation>
    <scope>IDENTIFICATION</scope>
</reference>
<organism evidence="1 2">
    <name type="scientific">Romanomermis culicivorax</name>
    <name type="common">Nematode worm</name>
    <dbReference type="NCBI Taxonomy" id="13658"/>
    <lineage>
        <taxon>Eukaryota</taxon>
        <taxon>Metazoa</taxon>
        <taxon>Ecdysozoa</taxon>
        <taxon>Nematoda</taxon>
        <taxon>Enoplea</taxon>
        <taxon>Dorylaimia</taxon>
        <taxon>Mermithida</taxon>
        <taxon>Mermithoidea</taxon>
        <taxon>Mermithidae</taxon>
        <taxon>Romanomermis</taxon>
    </lineage>
</organism>
<protein>
    <submittedName>
        <fullName evidence="2">Uncharacterized protein</fullName>
    </submittedName>
</protein>
<dbReference type="AlphaFoldDB" id="A0A915K6V2"/>
<evidence type="ECO:0000313" key="2">
    <source>
        <dbReference type="WBParaSite" id="nRc.2.0.1.t33617-RA"/>
    </source>
</evidence>
<dbReference type="WBParaSite" id="nRc.2.0.1.t33617-RA">
    <property type="protein sequence ID" value="nRc.2.0.1.t33617-RA"/>
    <property type="gene ID" value="nRc.2.0.1.g33617"/>
</dbReference>
<proteinExistence type="predicted"/>
<evidence type="ECO:0000313" key="1">
    <source>
        <dbReference type="Proteomes" id="UP000887565"/>
    </source>
</evidence>
<name>A0A915K6V2_ROMCU</name>
<accession>A0A915K6V2</accession>